<evidence type="ECO:0000313" key="5">
    <source>
        <dbReference type="Proteomes" id="UP000238701"/>
    </source>
</evidence>
<dbReference type="AlphaFoldDB" id="A0A2U3KE45"/>
<feature type="domain" description="F5/8 type C" evidence="3">
    <location>
        <begin position="104"/>
        <end position="256"/>
    </location>
</feature>
<proteinExistence type="predicted"/>
<dbReference type="OrthoDB" id="9758333at2"/>
<sequence>MTSFIRDKFVAVCTAAIVLIWSVDAAHAQKVVVDADPSHVANTFSPVRSLGAAIDRLRTGTPDKLLHDPLLKEILGAGWQSVTYRQNTELMVEAWHWNPAGKWSNPDKQEGYFVGNAEPAEEIHSSWAYPLPHRGFSRGDGNGWSRLTDGDPKSYWKSNPYLTKAFTGEDDSLHPQWVIIDLGSKIDVNAIRIVWADPYAKRYAVQFWTGELEPFYDGTTKGTWQTFPLGNVSEGKGGTVTLKLVSWTIPVRWIRIWMTESSNTCDSHGSSDIRNCVGYAINELYAGALSADGSFNDYVTHFPSRHQTVTWPSSVDPWTAASDLDYGRGDQVGFDFFFNCGVTRGLPTMVPIAMLYATPEDAANEIAYLYKRHYPISWIEMGEEADGQHMLPEDYAALYIQFAAAIHKLVPEAKLGGPPFEGTLGDVEVWPDANGKVSWLGRFVDYLKAHGRLSDFAFFSFEHYPYQDMPTYSWADLYPEPRYVSHIIEVWKDNGLPPNIPFFMTEGNIGGGAPPSTVKSGLWLADYVGSMMAAGAGATYYFHYMPYPGGVGGFGNFLMIDQNYKVVGYPPQYLAAQVITKEWVQPVDAPHKQFKAASDVNDAAGNVLVTAYAVERPDGQWSVMLVNRDQYNDHAVKVAFNTGKQERHFAGQVDRITFGSNEYQWHEEGTSGHADPDGPPSKSKVDGGAEALYQLPKASITVLRGHIVP</sequence>
<dbReference type="PROSITE" id="PS50022">
    <property type="entry name" value="FA58C_3"/>
    <property type="match status" value="1"/>
</dbReference>
<dbReference type="Proteomes" id="UP000238701">
    <property type="component" value="Unassembled WGS sequence"/>
</dbReference>
<feature type="chain" id="PRO_5015459062" evidence="2">
    <location>
        <begin position="29"/>
        <end position="709"/>
    </location>
</feature>
<dbReference type="Gene3D" id="2.60.40.1180">
    <property type="entry name" value="Golgi alpha-mannosidase II"/>
    <property type="match status" value="1"/>
</dbReference>
<dbReference type="EMBL" id="OMOD01000101">
    <property type="protein sequence ID" value="SPF37898.1"/>
    <property type="molecule type" value="Genomic_DNA"/>
</dbReference>
<dbReference type="SUPFAM" id="SSF51445">
    <property type="entry name" value="(Trans)glycosidases"/>
    <property type="match status" value="1"/>
</dbReference>
<protein>
    <submittedName>
        <fullName evidence="4">Galactose-binding superfamily protein</fullName>
    </submittedName>
</protein>
<dbReference type="InterPro" id="IPR013780">
    <property type="entry name" value="Glyco_hydro_b"/>
</dbReference>
<dbReference type="SUPFAM" id="SSF49785">
    <property type="entry name" value="Galactose-binding domain-like"/>
    <property type="match status" value="1"/>
</dbReference>
<evidence type="ECO:0000256" key="2">
    <source>
        <dbReference type="SAM" id="SignalP"/>
    </source>
</evidence>
<dbReference type="Pfam" id="PF22633">
    <property type="entry name" value="F5_F8_type_C_2"/>
    <property type="match status" value="1"/>
</dbReference>
<accession>A0A2U3KE45</accession>
<dbReference type="Gene3D" id="3.20.20.80">
    <property type="entry name" value="Glycosidases"/>
    <property type="match status" value="1"/>
</dbReference>
<feature type="compositionally biased region" description="Basic and acidic residues" evidence="1">
    <location>
        <begin position="666"/>
        <end position="676"/>
    </location>
</feature>
<keyword evidence="2" id="KW-0732">Signal</keyword>
<dbReference type="InterPro" id="IPR000421">
    <property type="entry name" value="FA58C"/>
</dbReference>
<gene>
    <name evidence="4" type="ORF">SBA1_190030</name>
</gene>
<feature type="region of interest" description="Disordered" evidence="1">
    <location>
        <begin position="666"/>
        <end position="687"/>
    </location>
</feature>
<feature type="signal peptide" evidence="2">
    <location>
        <begin position="1"/>
        <end position="28"/>
    </location>
</feature>
<dbReference type="InterPro" id="IPR017853">
    <property type="entry name" value="GH"/>
</dbReference>
<name>A0A2U3KE45_9BACT</name>
<dbReference type="InterPro" id="IPR008979">
    <property type="entry name" value="Galactose-bd-like_sf"/>
</dbReference>
<dbReference type="Gene3D" id="2.60.120.260">
    <property type="entry name" value="Galactose-binding domain-like"/>
    <property type="match status" value="1"/>
</dbReference>
<evidence type="ECO:0000256" key="1">
    <source>
        <dbReference type="SAM" id="MobiDB-lite"/>
    </source>
</evidence>
<organism evidence="4 5">
    <name type="scientific">Candidatus Sulfotelmatobacter kueseliae</name>
    <dbReference type="NCBI Taxonomy" id="2042962"/>
    <lineage>
        <taxon>Bacteria</taxon>
        <taxon>Pseudomonadati</taxon>
        <taxon>Acidobacteriota</taxon>
        <taxon>Terriglobia</taxon>
        <taxon>Terriglobales</taxon>
        <taxon>Candidatus Korobacteraceae</taxon>
        <taxon>Candidatus Sulfotelmatobacter</taxon>
    </lineage>
</organism>
<reference evidence="5" key="1">
    <citation type="submission" date="2018-02" db="EMBL/GenBank/DDBJ databases">
        <authorList>
            <person name="Hausmann B."/>
        </authorList>
    </citation>
    <scope>NUCLEOTIDE SEQUENCE [LARGE SCALE GENOMIC DNA]</scope>
    <source>
        <strain evidence="5">Peat soil MAG SbA1</strain>
    </source>
</reference>
<evidence type="ECO:0000259" key="3">
    <source>
        <dbReference type="PROSITE" id="PS50022"/>
    </source>
</evidence>
<evidence type="ECO:0000313" key="4">
    <source>
        <dbReference type="EMBL" id="SPF37898.1"/>
    </source>
</evidence>